<dbReference type="RefSeq" id="WP_066533532.1">
    <property type="nucleotide sequence ID" value="NZ_PDEA01000001.1"/>
</dbReference>
<feature type="chain" id="PRO_5012427809" evidence="1">
    <location>
        <begin position="26"/>
        <end position="190"/>
    </location>
</feature>
<keyword evidence="3" id="KW-1185">Reference proteome</keyword>
<evidence type="ECO:0000313" key="2">
    <source>
        <dbReference type="EMBL" id="PEH90014.1"/>
    </source>
</evidence>
<dbReference type="EMBL" id="PDEA01000001">
    <property type="protein sequence ID" value="PEH90014.1"/>
    <property type="molecule type" value="Genomic_DNA"/>
</dbReference>
<comment type="caution">
    <text evidence="2">The sequence shown here is derived from an EMBL/GenBank/DDBJ whole genome shotgun (WGS) entry which is preliminary data.</text>
</comment>
<dbReference type="STRING" id="1219032.GCA_001515545_00704"/>
<dbReference type="Pfam" id="PF11937">
    <property type="entry name" value="DUF3455"/>
    <property type="match status" value="1"/>
</dbReference>
<dbReference type="PANTHER" id="PTHR35567">
    <property type="entry name" value="MALATE DEHYDROGENASE (AFU_ORTHOLOGUE AFUA_2G13800)"/>
    <property type="match status" value="1"/>
</dbReference>
<feature type="signal peptide" evidence="1">
    <location>
        <begin position="1"/>
        <end position="25"/>
    </location>
</feature>
<dbReference type="Proteomes" id="UP000220246">
    <property type="component" value="Unassembled WGS sequence"/>
</dbReference>
<dbReference type="InterPro" id="IPR021851">
    <property type="entry name" value="DUF3455"/>
</dbReference>
<dbReference type="PANTHER" id="PTHR35567:SF1">
    <property type="entry name" value="CONSERVED FUNGAL PROTEIN (AFU_ORTHOLOGUE AFUA_1G14230)"/>
    <property type="match status" value="1"/>
</dbReference>
<sequence length="190" mass="19717">MSTTRTAPRLAVLATVAGAAALLTACGTMHQPASTFSQASLPAPIQVPAGHKVAWETVGSGDITYECKDKAGMPGQTEWVFVGPEAVLKSRAGKAVGRYFGPPATWVANDGSKLTATQLAVAPSGPGNLPYQLVKANPAMDSGELVGVSYIQRVALQGGVAPADKPCTDATKGQKAVVKYQADYIFWKPM</sequence>
<protein>
    <submittedName>
        <fullName evidence="2">DUF3455 domain-containing protein</fullName>
    </submittedName>
</protein>
<dbReference type="PROSITE" id="PS51257">
    <property type="entry name" value="PROKAR_LIPOPROTEIN"/>
    <property type="match status" value="1"/>
</dbReference>
<gene>
    <name evidence="2" type="ORF">CRM82_16720</name>
</gene>
<keyword evidence="1" id="KW-0732">Signal</keyword>
<dbReference type="OrthoDB" id="193535at2"/>
<evidence type="ECO:0000256" key="1">
    <source>
        <dbReference type="SAM" id="SignalP"/>
    </source>
</evidence>
<name>A0A2A7UXN4_COMTR</name>
<proteinExistence type="predicted"/>
<organism evidence="2 3">
    <name type="scientific">Comamonas terrigena</name>
    <dbReference type="NCBI Taxonomy" id="32013"/>
    <lineage>
        <taxon>Bacteria</taxon>
        <taxon>Pseudomonadati</taxon>
        <taxon>Pseudomonadota</taxon>
        <taxon>Betaproteobacteria</taxon>
        <taxon>Burkholderiales</taxon>
        <taxon>Comamonadaceae</taxon>
        <taxon>Comamonas</taxon>
    </lineage>
</organism>
<dbReference type="AlphaFoldDB" id="A0A2A7UXN4"/>
<reference evidence="3" key="1">
    <citation type="submission" date="2017-09" db="EMBL/GenBank/DDBJ databases">
        <title>FDA dAtabase for Regulatory Grade micrObial Sequences (FDA-ARGOS): Supporting development and validation of Infectious Disease Dx tests.</title>
        <authorList>
            <person name="Minogue T."/>
            <person name="Wolcott M."/>
            <person name="Wasieloski L."/>
            <person name="Aguilar W."/>
            <person name="Moore D."/>
            <person name="Tallon L."/>
            <person name="Sadzewicz L."/>
            <person name="Ott S."/>
            <person name="Zhao X."/>
            <person name="Nagaraj S."/>
            <person name="Vavikolanu K."/>
            <person name="Aluvathingal J."/>
            <person name="Nadendla S."/>
            <person name="Sichtig H."/>
        </authorList>
    </citation>
    <scope>NUCLEOTIDE SEQUENCE [LARGE SCALE GENOMIC DNA]</scope>
    <source>
        <strain evidence="3">FDAARGOS_394</strain>
    </source>
</reference>
<accession>A0A2A7UXN4</accession>
<dbReference type="GeneID" id="80802263"/>
<evidence type="ECO:0000313" key="3">
    <source>
        <dbReference type="Proteomes" id="UP000220246"/>
    </source>
</evidence>